<dbReference type="EMBL" id="JACLAN010000010">
    <property type="protein sequence ID" value="MBC8674181.1"/>
    <property type="molecule type" value="Genomic_DNA"/>
</dbReference>
<feature type="region of interest" description="Disordered" evidence="1">
    <location>
        <begin position="55"/>
        <end position="88"/>
    </location>
</feature>
<feature type="compositionally biased region" description="Low complexity" evidence="1">
    <location>
        <begin position="58"/>
        <end position="75"/>
    </location>
</feature>
<evidence type="ECO:0000256" key="1">
    <source>
        <dbReference type="SAM" id="MobiDB-lite"/>
    </source>
</evidence>
<gene>
    <name evidence="2" type="ORF">H2136_17615</name>
</gene>
<organism evidence="2">
    <name type="scientific">Aeromonas hydrophila</name>
    <dbReference type="NCBI Taxonomy" id="644"/>
    <lineage>
        <taxon>Bacteria</taxon>
        <taxon>Pseudomonadati</taxon>
        <taxon>Pseudomonadota</taxon>
        <taxon>Gammaproteobacteria</taxon>
        <taxon>Aeromonadales</taxon>
        <taxon>Aeromonadaceae</taxon>
        <taxon>Aeromonas</taxon>
    </lineage>
</organism>
<protein>
    <submittedName>
        <fullName evidence="2">Uncharacterized protein</fullName>
    </submittedName>
</protein>
<feature type="region of interest" description="Disordered" evidence="1">
    <location>
        <begin position="1"/>
        <end position="40"/>
    </location>
</feature>
<proteinExistence type="predicted"/>
<dbReference type="AlphaFoldDB" id="A0A926IZ40"/>
<sequence length="88" mass="9599">MDRQDERSQHKNRAKAMSVLSPVCRRPRMSATAPPSRAPAATWWDRGSLRAYPHLQLPAGAPPSTASTSPSIVSARSWKGTWTASSAR</sequence>
<comment type="caution">
    <text evidence="2">The sequence shown here is derived from an EMBL/GenBank/DDBJ whole genome shotgun (WGS) entry which is preliminary data.</text>
</comment>
<reference evidence="2" key="1">
    <citation type="submission" date="2020-07" db="EMBL/GenBank/DDBJ databases">
        <title>Carbapenem Resistant Aeromonas hydrophila Carrying blacphA7 Isolated from Two Solid Organ Transplant Patients.</title>
        <authorList>
            <person name="Hilt E."/>
            <person name="Fitzwater S.P."/>
            <person name="Ward K."/>
            <person name="De St Maurice A."/>
            <person name="Chandrasekaran S."/>
            <person name="Garner O.B."/>
            <person name="Yang S."/>
        </authorList>
    </citation>
    <scope>NUCLEOTIDE SEQUENCE</scope>
    <source>
        <strain evidence="2">B-1</strain>
    </source>
</reference>
<name>A0A926IZ40_AERHY</name>
<evidence type="ECO:0000313" key="2">
    <source>
        <dbReference type="EMBL" id="MBC8674181.1"/>
    </source>
</evidence>
<feature type="compositionally biased region" description="Low complexity" evidence="1">
    <location>
        <begin position="29"/>
        <end position="40"/>
    </location>
</feature>
<accession>A0A926IZ40</accession>